<proteinExistence type="predicted"/>
<evidence type="ECO:0000313" key="2">
    <source>
        <dbReference type="Proteomes" id="UP001152562"/>
    </source>
</evidence>
<organism evidence="1 2">
    <name type="scientific">Pieris brassicae</name>
    <name type="common">White butterfly</name>
    <name type="synonym">Large white butterfly</name>
    <dbReference type="NCBI Taxonomy" id="7116"/>
    <lineage>
        <taxon>Eukaryota</taxon>
        <taxon>Metazoa</taxon>
        <taxon>Ecdysozoa</taxon>
        <taxon>Arthropoda</taxon>
        <taxon>Hexapoda</taxon>
        <taxon>Insecta</taxon>
        <taxon>Pterygota</taxon>
        <taxon>Neoptera</taxon>
        <taxon>Endopterygota</taxon>
        <taxon>Lepidoptera</taxon>
        <taxon>Glossata</taxon>
        <taxon>Ditrysia</taxon>
        <taxon>Papilionoidea</taxon>
        <taxon>Pieridae</taxon>
        <taxon>Pierinae</taxon>
        <taxon>Pieris</taxon>
    </lineage>
</organism>
<reference evidence="1" key="1">
    <citation type="submission" date="2022-05" db="EMBL/GenBank/DDBJ databases">
        <authorList>
            <person name="Okamura Y."/>
        </authorList>
    </citation>
    <scope>NUCLEOTIDE SEQUENCE</scope>
</reference>
<dbReference type="AlphaFoldDB" id="A0A9P0T374"/>
<keyword evidence="2" id="KW-1185">Reference proteome</keyword>
<dbReference type="EMBL" id="CALOZG010000004">
    <property type="protein sequence ID" value="CAH4013849.1"/>
    <property type="molecule type" value="Genomic_DNA"/>
</dbReference>
<accession>A0A9P0T374</accession>
<dbReference type="Proteomes" id="UP001152562">
    <property type="component" value="Unassembled WGS sequence"/>
</dbReference>
<comment type="caution">
    <text evidence="1">The sequence shown here is derived from an EMBL/GenBank/DDBJ whole genome shotgun (WGS) entry which is preliminary data.</text>
</comment>
<evidence type="ECO:0000313" key="1">
    <source>
        <dbReference type="EMBL" id="CAH4013849.1"/>
    </source>
</evidence>
<gene>
    <name evidence="1" type="ORF">PIBRA_LOCUS3319</name>
</gene>
<protein>
    <submittedName>
        <fullName evidence="1">Uncharacterized protein</fullName>
    </submittedName>
</protein>
<name>A0A9P0T374_PIEBR</name>
<sequence>MQEQFPVASCSKSTDDAVDPATKDYNLFYTASVHFLKKRLEEKAQTEQGTQSCCDFTSHTHLKASLSFDQILPYPKPRKGIFSRVMGVFRKYKRDVCKINFNATCECKGHSSLVPIEEESDESVKTGVRSHNDITAYVKRVTR</sequence>